<comment type="cofactor">
    <cofactor evidence="1">
        <name>Mg(2+)</name>
        <dbReference type="ChEBI" id="CHEBI:18420"/>
    </cofactor>
</comment>
<dbReference type="GO" id="GO:0046872">
    <property type="term" value="F:metal ion binding"/>
    <property type="evidence" value="ECO:0007669"/>
    <property type="project" value="UniProtKB-KW"/>
</dbReference>
<evidence type="ECO:0000256" key="18">
    <source>
        <dbReference type="PIRNR" id="PIRNR001563"/>
    </source>
</evidence>
<evidence type="ECO:0000256" key="15">
    <source>
        <dbReference type="ARBA" id="ARBA00030592"/>
    </source>
</evidence>
<dbReference type="PROSITE" id="PS01012">
    <property type="entry name" value="FOLYLPOLYGLU_SYNT_2"/>
    <property type="match status" value="1"/>
</dbReference>
<keyword evidence="10" id="KW-0479">Metal-binding</keyword>
<feature type="domain" description="Mur ligase central" evidence="20">
    <location>
        <begin position="47"/>
        <end position="276"/>
    </location>
</feature>
<dbReference type="GO" id="GO:0046656">
    <property type="term" value="P:folic acid biosynthetic process"/>
    <property type="evidence" value="ECO:0007669"/>
    <property type="project" value="UniProtKB-KW"/>
</dbReference>
<dbReference type="Gene3D" id="3.40.1190.10">
    <property type="entry name" value="Mur-like, catalytic domain"/>
    <property type="match status" value="1"/>
</dbReference>
<evidence type="ECO:0000259" key="19">
    <source>
        <dbReference type="Pfam" id="PF02875"/>
    </source>
</evidence>
<evidence type="ECO:0000256" key="6">
    <source>
        <dbReference type="ARBA" id="ARBA00013023"/>
    </source>
</evidence>
<keyword evidence="12 18" id="KW-0067">ATP-binding</keyword>
<dbReference type="InterPro" id="IPR001645">
    <property type="entry name" value="Folylpolyglutamate_synth"/>
</dbReference>
<dbReference type="PANTHER" id="PTHR11136:SF0">
    <property type="entry name" value="DIHYDROFOLATE SYNTHETASE-RELATED"/>
    <property type="match status" value="1"/>
</dbReference>
<dbReference type="OrthoDB" id="9809356at2"/>
<evidence type="ECO:0000256" key="7">
    <source>
        <dbReference type="ARBA" id="ARBA00013025"/>
    </source>
</evidence>
<dbReference type="PATRIC" id="fig|1423777.3.peg.1360"/>
<evidence type="ECO:0000256" key="11">
    <source>
        <dbReference type="ARBA" id="ARBA00022741"/>
    </source>
</evidence>
<evidence type="ECO:0000256" key="13">
    <source>
        <dbReference type="ARBA" id="ARBA00022842"/>
    </source>
</evidence>
<evidence type="ECO:0000256" key="14">
    <source>
        <dbReference type="ARBA" id="ARBA00022909"/>
    </source>
</evidence>
<dbReference type="SUPFAM" id="SSF53623">
    <property type="entry name" value="MurD-like peptide ligases, catalytic domain"/>
    <property type="match status" value="1"/>
</dbReference>
<name>A0A0R1ME94_9LACO</name>
<comment type="catalytic activity">
    <reaction evidence="16">
        <text>(6S)-5,6,7,8-tetrahydrofolyl-(gamma-L-Glu)(n) + L-glutamate + ATP = (6S)-5,6,7,8-tetrahydrofolyl-(gamma-L-Glu)(n+1) + ADP + phosphate + H(+)</text>
        <dbReference type="Rhea" id="RHEA:10580"/>
        <dbReference type="Rhea" id="RHEA-COMP:14738"/>
        <dbReference type="Rhea" id="RHEA-COMP:14740"/>
        <dbReference type="ChEBI" id="CHEBI:15378"/>
        <dbReference type="ChEBI" id="CHEBI:29985"/>
        <dbReference type="ChEBI" id="CHEBI:30616"/>
        <dbReference type="ChEBI" id="CHEBI:43474"/>
        <dbReference type="ChEBI" id="CHEBI:141005"/>
        <dbReference type="ChEBI" id="CHEBI:456216"/>
        <dbReference type="EC" id="6.3.2.17"/>
    </reaction>
</comment>
<comment type="catalytic activity">
    <reaction evidence="17">
        <text>7,8-dihydropteroate + L-glutamate + ATP = 7,8-dihydrofolate + ADP + phosphate + H(+)</text>
        <dbReference type="Rhea" id="RHEA:23584"/>
        <dbReference type="ChEBI" id="CHEBI:15378"/>
        <dbReference type="ChEBI" id="CHEBI:17839"/>
        <dbReference type="ChEBI" id="CHEBI:29985"/>
        <dbReference type="ChEBI" id="CHEBI:30616"/>
        <dbReference type="ChEBI" id="CHEBI:43474"/>
        <dbReference type="ChEBI" id="CHEBI:57451"/>
        <dbReference type="ChEBI" id="CHEBI:456216"/>
        <dbReference type="EC" id="6.3.2.12"/>
    </reaction>
</comment>
<accession>A0A0R1ME94</accession>
<evidence type="ECO:0000256" key="4">
    <source>
        <dbReference type="ARBA" id="ARBA00008276"/>
    </source>
</evidence>
<comment type="similarity">
    <text evidence="4 18">Belongs to the folylpolyglutamate synthase family.</text>
</comment>
<dbReference type="InterPro" id="IPR013221">
    <property type="entry name" value="Mur_ligase_cen"/>
</dbReference>
<dbReference type="InterPro" id="IPR036615">
    <property type="entry name" value="Mur_ligase_C_dom_sf"/>
</dbReference>
<evidence type="ECO:0000313" key="21">
    <source>
        <dbReference type="EMBL" id="KRL04196.1"/>
    </source>
</evidence>
<evidence type="ECO:0000256" key="12">
    <source>
        <dbReference type="ARBA" id="ARBA00022840"/>
    </source>
</evidence>
<keyword evidence="9 18" id="KW-0436">Ligase</keyword>
<sequence length="433" mass="48008">MLVKDYDEALSFIHGRTKFKKSPTLKRMRLLVKALGDPEKKFPMIHITGTNGKGSTVAFLRELFQRQGLKVGTYTSPFIVKFNERIEINGKMISDEEIVDLVNRVGPVVLNLDTELADEEGGPTEFEILTAMMFVYFAGANLDIALIEVGIGGTYDSTNVIDPLMSVITTVAYDHMNLLGSTIASIAQHKAGIIKEGRPVIVGDVPESALAVIRKKAAAEKAPLYVLEEDYQIQTLKKKGWGENFSYTGLSHHFIDLRTSLAGRFQVKNAAVALTAYLIWMLANNIVVKASDIRIALGGTAWPGRFEPVNREPLVILDGAHNEAAVDELVISLKQNFKEQHVYIIIAILADKQPLEMLNKLAAMANTTVIATTFAGPRKVADAQKLTGLNQKIEYEKNWGHAMVETVHKMSEEDVLLITGSLYFISEVRRFFK</sequence>
<protein>
    <recommendedName>
        <fullName evidence="8">Dihydrofolate synthase/folylpolyglutamate synthase</fullName>
        <ecNumber evidence="6">6.3.2.12</ecNumber>
        <ecNumber evidence="7">6.3.2.17</ecNumber>
    </recommendedName>
    <alternativeName>
        <fullName evidence="15">Tetrahydrofolylpolyglutamate synthase</fullName>
    </alternativeName>
</protein>
<evidence type="ECO:0000256" key="10">
    <source>
        <dbReference type="ARBA" id="ARBA00022723"/>
    </source>
</evidence>
<keyword evidence="13" id="KW-0460">Magnesium</keyword>
<dbReference type="GO" id="GO:0004326">
    <property type="term" value="F:tetrahydrofolylpolyglutamate synthase activity"/>
    <property type="evidence" value="ECO:0007669"/>
    <property type="project" value="UniProtKB-EC"/>
</dbReference>
<dbReference type="InterPro" id="IPR018109">
    <property type="entry name" value="Folylpolyglutamate_synth_CS"/>
</dbReference>
<evidence type="ECO:0000313" key="22">
    <source>
        <dbReference type="Proteomes" id="UP000051686"/>
    </source>
</evidence>
<evidence type="ECO:0000256" key="9">
    <source>
        <dbReference type="ARBA" id="ARBA00022598"/>
    </source>
</evidence>
<dbReference type="EMBL" id="AZEH01000039">
    <property type="protein sequence ID" value="KRL04196.1"/>
    <property type="molecule type" value="Genomic_DNA"/>
</dbReference>
<dbReference type="GO" id="GO:0005737">
    <property type="term" value="C:cytoplasm"/>
    <property type="evidence" value="ECO:0007669"/>
    <property type="project" value="TreeGrafter"/>
</dbReference>
<dbReference type="PANTHER" id="PTHR11136">
    <property type="entry name" value="FOLYLPOLYGLUTAMATE SYNTHASE-RELATED"/>
    <property type="match status" value="1"/>
</dbReference>
<evidence type="ECO:0000256" key="8">
    <source>
        <dbReference type="ARBA" id="ARBA00019357"/>
    </source>
</evidence>
<evidence type="ECO:0000256" key="5">
    <source>
        <dbReference type="ARBA" id="ARBA00011245"/>
    </source>
</evidence>
<comment type="caution">
    <text evidence="21">The sequence shown here is derived from an EMBL/GenBank/DDBJ whole genome shotgun (WGS) entry which is preliminary data.</text>
</comment>
<proteinExistence type="inferred from homology"/>
<dbReference type="GO" id="GO:0005524">
    <property type="term" value="F:ATP binding"/>
    <property type="evidence" value="ECO:0007669"/>
    <property type="project" value="UniProtKB-KW"/>
</dbReference>
<evidence type="ECO:0000259" key="20">
    <source>
        <dbReference type="Pfam" id="PF08245"/>
    </source>
</evidence>
<organism evidence="21 22">
    <name type="scientific">Liquorilactobacillus oeni DSM 19972</name>
    <dbReference type="NCBI Taxonomy" id="1423777"/>
    <lineage>
        <taxon>Bacteria</taxon>
        <taxon>Bacillati</taxon>
        <taxon>Bacillota</taxon>
        <taxon>Bacilli</taxon>
        <taxon>Lactobacillales</taxon>
        <taxon>Lactobacillaceae</taxon>
        <taxon>Liquorilactobacillus</taxon>
    </lineage>
</organism>
<dbReference type="AlphaFoldDB" id="A0A0R1ME94"/>
<keyword evidence="22" id="KW-1185">Reference proteome</keyword>
<dbReference type="InterPro" id="IPR004101">
    <property type="entry name" value="Mur_ligase_C"/>
</dbReference>
<dbReference type="EC" id="6.3.2.17" evidence="7"/>
<evidence type="ECO:0000256" key="2">
    <source>
        <dbReference type="ARBA" id="ARBA00004799"/>
    </source>
</evidence>
<dbReference type="Pfam" id="PF02875">
    <property type="entry name" value="Mur_ligase_C"/>
    <property type="match status" value="1"/>
</dbReference>
<dbReference type="NCBIfam" id="TIGR01499">
    <property type="entry name" value="folC"/>
    <property type="match status" value="1"/>
</dbReference>
<reference evidence="21 22" key="1">
    <citation type="journal article" date="2015" name="Genome Announc.">
        <title>Expanding the biotechnology potential of lactobacilli through comparative genomics of 213 strains and associated genera.</title>
        <authorList>
            <person name="Sun Z."/>
            <person name="Harris H.M."/>
            <person name="McCann A."/>
            <person name="Guo C."/>
            <person name="Argimon S."/>
            <person name="Zhang W."/>
            <person name="Yang X."/>
            <person name="Jeffery I.B."/>
            <person name="Cooney J.C."/>
            <person name="Kagawa T.F."/>
            <person name="Liu W."/>
            <person name="Song Y."/>
            <person name="Salvetti E."/>
            <person name="Wrobel A."/>
            <person name="Rasinkangas P."/>
            <person name="Parkhill J."/>
            <person name="Rea M.C."/>
            <person name="O'Sullivan O."/>
            <person name="Ritari J."/>
            <person name="Douillard F.P."/>
            <person name="Paul Ross R."/>
            <person name="Yang R."/>
            <person name="Briner A.E."/>
            <person name="Felis G.E."/>
            <person name="de Vos W.M."/>
            <person name="Barrangou R."/>
            <person name="Klaenhammer T.R."/>
            <person name="Caufield P.W."/>
            <person name="Cui Y."/>
            <person name="Zhang H."/>
            <person name="O'Toole P.W."/>
        </authorList>
    </citation>
    <scope>NUCLEOTIDE SEQUENCE [LARGE SCALE GENOMIC DNA]</scope>
    <source>
        <strain evidence="21 22">DSM 19972</strain>
    </source>
</reference>
<dbReference type="InterPro" id="IPR036565">
    <property type="entry name" value="Mur-like_cat_sf"/>
</dbReference>
<evidence type="ECO:0000256" key="17">
    <source>
        <dbReference type="ARBA" id="ARBA00049161"/>
    </source>
</evidence>
<dbReference type="SUPFAM" id="SSF53244">
    <property type="entry name" value="MurD-like peptide ligases, peptide-binding domain"/>
    <property type="match status" value="1"/>
</dbReference>
<comment type="subunit">
    <text evidence="5">Monomer.</text>
</comment>
<dbReference type="RefSeq" id="WP_057896180.1">
    <property type="nucleotide sequence ID" value="NZ_AZEH01000039.1"/>
</dbReference>
<dbReference type="Gene3D" id="3.90.190.20">
    <property type="entry name" value="Mur ligase, C-terminal domain"/>
    <property type="match status" value="1"/>
</dbReference>
<dbReference type="Proteomes" id="UP000051686">
    <property type="component" value="Unassembled WGS sequence"/>
</dbReference>
<dbReference type="FunFam" id="3.40.1190.10:FF:000004">
    <property type="entry name" value="Dihydrofolate synthase/folylpolyglutamate synthase"/>
    <property type="match status" value="1"/>
</dbReference>
<dbReference type="Pfam" id="PF08245">
    <property type="entry name" value="Mur_ligase_M"/>
    <property type="match status" value="1"/>
</dbReference>
<feature type="domain" description="Mur ligase C-terminal" evidence="19">
    <location>
        <begin position="304"/>
        <end position="421"/>
    </location>
</feature>
<evidence type="ECO:0000256" key="1">
    <source>
        <dbReference type="ARBA" id="ARBA00001946"/>
    </source>
</evidence>
<keyword evidence="14" id="KW-0289">Folate biosynthesis</keyword>
<keyword evidence="11 18" id="KW-0547">Nucleotide-binding</keyword>
<dbReference type="PIRSF" id="PIRSF001563">
    <property type="entry name" value="Folylpolyglu_synth"/>
    <property type="match status" value="1"/>
</dbReference>
<gene>
    <name evidence="21" type="ORF">FD46_GL001315</name>
</gene>
<evidence type="ECO:0000256" key="16">
    <source>
        <dbReference type="ARBA" id="ARBA00047493"/>
    </source>
</evidence>
<evidence type="ECO:0000256" key="3">
    <source>
        <dbReference type="ARBA" id="ARBA00005150"/>
    </source>
</evidence>
<dbReference type="STRING" id="1423777.FD46_GL001315"/>
<dbReference type="GO" id="GO:0008841">
    <property type="term" value="F:dihydrofolate synthase activity"/>
    <property type="evidence" value="ECO:0007669"/>
    <property type="project" value="UniProtKB-EC"/>
</dbReference>
<dbReference type="EC" id="6.3.2.12" evidence="6"/>
<comment type="pathway">
    <text evidence="3">Cofactor biosynthesis; tetrahydrofolylpolyglutamate biosynthesis.</text>
</comment>
<comment type="pathway">
    <text evidence="2">Cofactor biosynthesis; tetrahydrofolate biosynthesis; 7,8-dihydrofolate from 2-amino-4-hydroxy-6-hydroxymethyl-7,8-dihydropteridine diphosphate and 4-aminobenzoate: step 2/2.</text>
</comment>